<dbReference type="InterPro" id="IPR010614">
    <property type="entry name" value="RAD3-like_helicase_DEAD"/>
</dbReference>
<keyword evidence="8" id="KW-0408">Iron</keyword>
<evidence type="ECO:0000313" key="16">
    <source>
        <dbReference type="EMBL" id="TSD14717.1"/>
    </source>
</evidence>
<gene>
    <name evidence="16" type="ORF">DP107_06995</name>
</gene>
<dbReference type="PROSITE" id="PS51193">
    <property type="entry name" value="HELICASE_ATP_BIND_2"/>
    <property type="match status" value="1"/>
</dbReference>
<dbReference type="GO" id="GO:0051539">
    <property type="term" value="F:4 iron, 4 sulfur cluster binding"/>
    <property type="evidence" value="ECO:0007669"/>
    <property type="project" value="UniProtKB-KW"/>
</dbReference>
<dbReference type="GO" id="GO:0016818">
    <property type="term" value="F:hydrolase activity, acting on acid anhydrides, in phosphorus-containing anhydrides"/>
    <property type="evidence" value="ECO:0007669"/>
    <property type="project" value="InterPro"/>
</dbReference>
<dbReference type="InParanoid" id="A0A554NBF6"/>
<feature type="region of interest" description="Disordered" evidence="14">
    <location>
        <begin position="172"/>
        <end position="213"/>
    </location>
</feature>
<keyword evidence="7" id="KW-0067">ATP-binding</keyword>
<keyword evidence="5" id="KW-0378">Hydrolase</keyword>
<dbReference type="InterPro" id="IPR045028">
    <property type="entry name" value="DinG/Rad3-like"/>
</dbReference>
<keyword evidence="1" id="KW-0004">4Fe-4S</keyword>
<keyword evidence="6 16" id="KW-0347">Helicase</keyword>
<evidence type="ECO:0000256" key="6">
    <source>
        <dbReference type="ARBA" id="ARBA00022806"/>
    </source>
</evidence>
<dbReference type="GO" id="GO:0046872">
    <property type="term" value="F:metal ion binding"/>
    <property type="evidence" value="ECO:0007669"/>
    <property type="project" value="UniProtKB-KW"/>
</dbReference>
<feature type="domain" description="Helicase ATP-binding" evidence="15">
    <location>
        <begin position="36"/>
        <end position="368"/>
    </location>
</feature>
<dbReference type="GO" id="GO:0003678">
    <property type="term" value="F:DNA helicase activity"/>
    <property type="evidence" value="ECO:0007669"/>
    <property type="project" value="InterPro"/>
</dbReference>
<keyword evidence="17" id="KW-1185">Reference proteome</keyword>
<protein>
    <submittedName>
        <fullName evidence="16">ATP-dependent DNA helicase</fullName>
    </submittedName>
</protein>
<evidence type="ECO:0000259" key="15">
    <source>
        <dbReference type="PROSITE" id="PS51193"/>
    </source>
</evidence>
<evidence type="ECO:0000313" key="17">
    <source>
        <dbReference type="Proteomes" id="UP000319894"/>
    </source>
</evidence>
<evidence type="ECO:0000256" key="5">
    <source>
        <dbReference type="ARBA" id="ARBA00022801"/>
    </source>
</evidence>
<evidence type="ECO:0000256" key="8">
    <source>
        <dbReference type="ARBA" id="ARBA00023004"/>
    </source>
</evidence>
<keyword evidence="13" id="KW-0175">Coiled coil</keyword>
<dbReference type="GO" id="GO:0006281">
    <property type="term" value="P:DNA repair"/>
    <property type="evidence" value="ECO:0007669"/>
    <property type="project" value="UniProtKB-KW"/>
</dbReference>
<evidence type="ECO:0000256" key="2">
    <source>
        <dbReference type="ARBA" id="ARBA00022723"/>
    </source>
</evidence>
<evidence type="ECO:0000256" key="11">
    <source>
        <dbReference type="ARBA" id="ARBA00023204"/>
    </source>
</evidence>
<feature type="region of interest" description="Disordered" evidence="14">
    <location>
        <begin position="469"/>
        <end position="494"/>
    </location>
</feature>
<comment type="caution">
    <text evidence="16">The sequence shown here is derived from an EMBL/GenBank/DDBJ whole genome shotgun (WGS) entry which is preliminary data.</text>
</comment>
<dbReference type="SUPFAM" id="SSF52540">
    <property type="entry name" value="P-loop containing nucleoside triphosphate hydrolases"/>
    <property type="match status" value="1"/>
</dbReference>
<accession>A0A554NBF6</accession>
<dbReference type="Gene3D" id="3.40.50.300">
    <property type="entry name" value="P-loop containing nucleotide triphosphate hydrolases"/>
    <property type="match status" value="2"/>
</dbReference>
<dbReference type="PANTHER" id="PTHR11472">
    <property type="entry name" value="DNA REPAIR DEAD HELICASE RAD3/XP-D SUBFAMILY MEMBER"/>
    <property type="match status" value="1"/>
</dbReference>
<dbReference type="OrthoDB" id="27512at2157"/>
<keyword evidence="9" id="KW-0411">Iron-sulfur</keyword>
<evidence type="ECO:0000256" key="7">
    <source>
        <dbReference type="ARBA" id="ARBA00022840"/>
    </source>
</evidence>
<feature type="compositionally biased region" description="Basic and acidic residues" evidence="14">
    <location>
        <begin position="31"/>
        <end position="45"/>
    </location>
</feature>
<dbReference type="GO" id="GO:0005524">
    <property type="term" value="F:ATP binding"/>
    <property type="evidence" value="ECO:0007669"/>
    <property type="project" value="UniProtKB-KW"/>
</dbReference>
<dbReference type="InterPro" id="IPR027417">
    <property type="entry name" value="P-loop_NTPase"/>
</dbReference>
<proteinExistence type="predicted"/>
<evidence type="ECO:0000256" key="14">
    <source>
        <dbReference type="SAM" id="MobiDB-lite"/>
    </source>
</evidence>
<keyword evidence="10" id="KW-0238">DNA-binding</keyword>
<evidence type="ECO:0000256" key="3">
    <source>
        <dbReference type="ARBA" id="ARBA00022741"/>
    </source>
</evidence>
<evidence type="ECO:0000256" key="1">
    <source>
        <dbReference type="ARBA" id="ARBA00022485"/>
    </source>
</evidence>
<evidence type="ECO:0000256" key="12">
    <source>
        <dbReference type="ARBA" id="ARBA00023235"/>
    </source>
</evidence>
<feature type="region of interest" description="Disordered" evidence="14">
    <location>
        <begin position="1"/>
        <end position="46"/>
    </location>
</feature>
<evidence type="ECO:0000256" key="4">
    <source>
        <dbReference type="ARBA" id="ARBA00022763"/>
    </source>
</evidence>
<dbReference type="FunCoup" id="A0A554NBF6">
    <property type="interactions" value="44"/>
</dbReference>
<evidence type="ECO:0000256" key="13">
    <source>
        <dbReference type="SAM" id="Coils"/>
    </source>
</evidence>
<dbReference type="InterPro" id="IPR014013">
    <property type="entry name" value="Helic_SF1/SF2_ATP-bd_DinG/Rad3"/>
</dbReference>
<dbReference type="AlphaFoldDB" id="A0A554NBF6"/>
<dbReference type="Pfam" id="PF13307">
    <property type="entry name" value="Helicase_C_2"/>
    <property type="match status" value="1"/>
</dbReference>
<keyword evidence="11" id="KW-0234">DNA repair</keyword>
<organism evidence="16 17">
    <name type="scientific">Haloglomus irregulare</name>
    <dbReference type="NCBI Taxonomy" id="2234134"/>
    <lineage>
        <taxon>Archaea</taxon>
        <taxon>Methanobacteriati</taxon>
        <taxon>Methanobacteriota</taxon>
        <taxon>Stenosarchaea group</taxon>
        <taxon>Halobacteria</taxon>
        <taxon>Halobacteriales</taxon>
        <taxon>Natronomonadaceae</taxon>
        <taxon>Haloglomus</taxon>
    </lineage>
</organism>
<evidence type="ECO:0000256" key="10">
    <source>
        <dbReference type="ARBA" id="ARBA00023125"/>
    </source>
</evidence>
<evidence type="ECO:0000256" key="9">
    <source>
        <dbReference type="ARBA" id="ARBA00023014"/>
    </source>
</evidence>
<dbReference type="SMART" id="SM00488">
    <property type="entry name" value="DEXDc2"/>
    <property type="match status" value="1"/>
</dbReference>
<dbReference type="PANTHER" id="PTHR11472:SF34">
    <property type="entry name" value="REGULATOR OF TELOMERE ELONGATION HELICASE 1"/>
    <property type="match status" value="1"/>
</dbReference>
<feature type="compositionally biased region" description="Basic and acidic residues" evidence="14">
    <location>
        <begin position="1"/>
        <end position="10"/>
    </location>
</feature>
<dbReference type="Pfam" id="PF06733">
    <property type="entry name" value="DEAD_2"/>
    <property type="match status" value="1"/>
</dbReference>
<dbReference type="RefSeq" id="WP_144261437.1">
    <property type="nucleotide sequence ID" value="NZ_QMDX01000003.1"/>
</dbReference>
<dbReference type="Proteomes" id="UP000319894">
    <property type="component" value="Unassembled WGS sequence"/>
</dbReference>
<reference evidence="16 17" key="1">
    <citation type="submission" date="2018-06" db="EMBL/GenBank/DDBJ databases">
        <title>Natronomonas sp. F16-60 a new haloarchaeon isolated from a solar saltern of Isla Cristina, Huelva, Spain.</title>
        <authorList>
            <person name="Duran-Viseras A."/>
            <person name="Sanchez-Porro C."/>
            <person name="Ventosa A."/>
        </authorList>
    </citation>
    <scope>NUCLEOTIDE SEQUENCE [LARGE SCALE GENOMIC DNA]</scope>
    <source>
        <strain evidence="16 17">F16-60</strain>
    </source>
</reference>
<keyword evidence="4" id="KW-0227">DNA damage</keyword>
<dbReference type="InterPro" id="IPR006555">
    <property type="entry name" value="ATP-dep_Helicase_C"/>
</dbReference>
<feature type="compositionally biased region" description="Basic and acidic residues" evidence="14">
    <location>
        <begin position="481"/>
        <end position="492"/>
    </location>
</feature>
<feature type="coiled-coil region" evidence="13">
    <location>
        <begin position="364"/>
        <end position="398"/>
    </location>
</feature>
<keyword evidence="2" id="KW-0479">Metal-binding</keyword>
<sequence length="825" mass="90415">MPGDARRESVTDGADVSTDGAGTSGDAGGDATRDEPWRDVFGHDEPYDDQVDGIETAIGTAESGGFLALEGACGTGKTHIALTAGIQLVRDPDTKYERVFALTSVKQQLRQFEADLRIINDDLPEDWRPVSGLTLVGKADVCAYNVAGTGGIDDRNVYERCEGLRERTRVLADETSPGGLASRARSQQVGLADSGDRGGPDYLEAAGGMAPYPEGTPEDGDVEYCPFYAQFLDDLPEDGEVSEAVPFDWTETGHIDAQELTRLSVDAGTCPHSVMGALLPEVEVVVGNYYHAFDPTTVETFTGALLDEETFVVCDEAHMLEPRVRDLLSDGIADVSLRDAESELAQVVQPLTMTDETGRETGPVEEIRTELADATVDLDDLQRTRQFLRDLREELGRRVEAYLDREHRGWRATLDDLPDGEIPLRDPEEPRTDDLTRWAEDEGYTERDWVRAESACAVAARILNAVEEEDGGARSAPGESSGERSEPRDSKRTAPAVGRALGAWCRAGHLDHFREIELERTWDEAQPNDAWRRAYNARFTLHNCLPGDVIAERLAEFGGGVLMSATLEPLEAFAEVTGLNHLEDEADRPVVARSYGLDFPVENRESFAVAAPPFTFENRGTPGEETEARRIHAGALREVATVPGNVLVGMPNYAEAEWAADHLRGAVDKPVLLDESSADDVTEALKREFFDGPGKVLVTSLRGTLTEGVDYRGDRLAAAVVCGVPLINTASARTRALRTAYDRRFGDGFEYALTVPAVRKARQAVGRVIRGPEEVGVRVLLDERYARDVWNGVREYLGPDREEFQPVSPDMLSLGLDRFRERMGD</sequence>
<dbReference type="GO" id="GO:0003677">
    <property type="term" value="F:DNA binding"/>
    <property type="evidence" value="ECO:0007669"/>
    <property type="project" value="UniProtKB-KW"/>
</dbReference>
<keyword evidence="3" id="KW-0547">Nucleotide-binding</keyword>
<dbReference type="InterPro" id="IPR006554">
    <property type="entry name" value="Helicase-like_DEXD_c2"/>
</dbReference>
<dbReference type="SMART" id="SM00491">
    <property type="entry name" value="HELICc2"/>
    <property type="match status" value="1"/>
</dbReference>
<name>A0A554NBF6_9EURY</name>
<dbReference type="EMBL" id="QMDX01000003">
    <property type="protein sequence ID" value="TSD14717.1"/>
    <property type="molecule type" value="Genomic_DNA"/>
</dbReference>
<keyword evidence="12" id="KW-0413">Isomerase</keyword>